<dbReference type="AlphaFoldDB" id="A0A381SGJ3"/>
<dbReference type="PANTHER" id="PTHR10672:SF3">
    <property type="entry name" value="PROTEIN HU-LI TAI SHAO"/>
    <property type="match status" value="1"/>
</dbReference>
<feature type="region of interest" description="Disordered" evidence="1">
    <location>
        <begin position="1"/>
        <end position="28"/>
    </location>
</feature>
<dbReference type="InterPro" id="IPR051017">
    <property type="entry name" value="Aldolase-II_Adducin_sf"/>
</dbReference>
<dbReference type="FunFam" id="3.40.225.10:FF:000009">
    <property type="entry name" value="Class II aldolase/adducin N-terminal"/>
    <property type="match status" value="1"/>
</dbReference>
<dbReference type="InterPro" id="IPR036409">
    <property type="entry name" value="Aldolase_II/adducin_N_sf"/>
</dbReference>
<feature type="compositionally biased region" description="Basic and acidic residues" evidence="1">
    <location>
        <begin position="1"/>
        <end position="19"/>
    </location>
</feature>
<dbReference type="SMART" id="SM01007">
    <property type="entry name" value="Aldolase_II"/>
    <property type="match status" value="1"/>
</dbReference>
<dbReference type="NCBIfam" id="NF004855">
    <property type="entry name" value="PRK06208.1"/>
    <property type="match status" value="1"/>
</dbReference>
<dbReference type="GO" id="GO:0005856">
    <property type="term" value="C:cytoskeleton"/>
    <property type="evidence" value="ECO:0007669"/>
    <property type="project" value="TreeGrafter"/>
</dbReference>
<feature type="domain" description="Class II aldolase/adducin N-terminal" evidence="2">
    <location>
        <begin position="38"/>
        <end position="218"/>
    </location>
</feature>
<organism evidence="3">
    <name type="scientific">marine metagenome</name>
    <dbReference type="NCBI Taxonomy" id="408172"/>
    <lineage>
        <taxon>unclassified sequences</taxon>
        <taxon>metagenomes</taxon>
        <taxon>ecological metagenomes</taxon>
    </lineage>
</organism>
<evidence type="ECO:0000256" key="1">
    <source>
        <dbReference type="SAM" id="MobiDB-lite"/>
    </source>
</evidence>
<dbReference type="GO" id="GO:0051015">
    <property type="term" value="F:actin filament binding"/>
    <property type="evidence" value="ECO:0007669"/>
    <property type="project" value="TreeGrafter"/>
</dbReference>
<evidence type="ECO:0000313" key="3">
    <source>
        <dbReference type="EMBL" id="SVA03200.1"/>
    </source>
</evidence>
<protein>
    <recommendedName>
        <fullName evidence="2">Class II aldolase/adducin N-terminal domain-containing protein</fullName>
    </recommendedName>
</protein>
<dbReference type="InterPro" id="IPR001303">
    <property type="entry name" value="Aldolase_II/adducin_N"/>
</dbReference>
<gene>
    <name evidence="3" type="ORF">METZ01_LOCUS56054</name>
</gene>
<dbReference type="Gene3D" id="3.40.225.10">
    <property type="entry name" value="Class II aldolase/adducin N-terminal domain"/>
    <property type="match status" value="1"/>
</dbReference>
<dbReference type="EMBL" id="UINC01003082">
    <property type="protein sequence ID" value="SVA03200.1"/>
    <property type="molecule type" value="Genomic_DNA"/>
</dbReference>
<dbReference type="PANTHER" id="PTHR10672">
    <property type="entry name" value="ADDUCIN"/>
    <property type="match status" value="1"/>
</dbReference>
<accession>A0A381SGJ3</accession>
<name>A0A381SGJ3_9ZZZZ</name>
<reference evidence="3" key="1">
    <citation type="submission" date="2018-05" db="EMBL/GenBank/DDBJ databases">
        <authorList>
            <person name="Lanie J.A."/>
            <person name="Ng W.-L."/>
            <person name="Kazmierczak K.M."/>
            <person name="Andrzejewski T.M."/>
            <person name="Davidsen T.M."/>
            <person name="Wayne K.J."/>
            <person name="Tettelin H."/>
            <person name="Glass J.I."/>
            <person name="Rusch D."/>
            <person name="Podicherti R."/>
            <person name="Tsui H.-C.T."/>
            <person name="Winkler M.E."/>
        </authorList>
    </citation>
    <scope>NUCLEOTIDE SEQUENCE</scope>
</reference>
<dbReference type="SUPFAM" id="SSF53639">
    <property type="entry name" value="AraD/HMP-PK domain-like"/>
    <property type="match status" value="1"/>
</dbReference>
<evidence type="ECO:0000259" key="2">
    <source>
        <dbReference type="SMART" id="SM01007"/>
    </source>
</evidence>
<proteinExistence type="predicted"/>
<dbReference type="Pfam" id="PF00596">
    <property type="entry name" value="Aldolase_II"/>
    <property type="match status" value="1"/>
</dbReference>
<sequence length="267" mass="29563">MSPEKIDRTKGKLPQKEKGSLNPIPAQSMEEQRRLQLERLTASFRLFSLYGFDEGLAGHITLRDPEFSDHFWVNPLGMNFAHICVSDLLLVKEDGKIIQGDRPINPAAFYIHSSIHKARPDVNSAAHAHSIHGRSFSALGKLLDPITQDAALFFEEQSIYSDYGGVAFDKNEGEEIAKALGDNRTVILQNHGLLTTGSNVDIAAWLFIAMDKCCQSQLIAEAAGEPTIIPDEIALHAKAQAGSEMVLWASFQPLYDLIYQISPDFLD</sequence>